<keyword evidence="1" id="KW-1133">Transmembrane helix</keyword>
<evidence type="ECO:0000313" key="3">
    <source>
        <dbReference type="Proteomes" id="UP000230340"/>
    </source>
</evidence>
<dbReference type="Proteomes" id="UP000230340">
    <property type="component" value="Unassembled WGS sequence"/>
</dbReference>
<feature type="transmembrane region" description="Helical" evidence="1">
    <location>
        <begin position="13"/>
        <end position="39"/>
    </location>
</feature>
<keyword evidence="1" id="KW-0472">Membrane</keyword>
<organism evidence="2 3">
    <name type="scientific">candidate division WWE3 bacterium CG08_land_8_20_14_0_20_40_13</name>
    <dbReference type="NCBI Taxonomy" id="1975084"/>
    <lineage>
        <taxon>Bacteria</taxon>
        <taxon>Katanobacteria</taxon>
    </lineage>
</organism>
<evidence type="ECO:0000313" key="2">
    <source>
        <dbReference type="EMBL" id="PIS23048.1"/>
    </source>
</evidence>
<dbReference type="NCBIfam" id="TIGR02532">
    <property type="entry name" value="IV_pilin_GFxxxE"/>
    <property type="match status" value="1"/>
</dbReference>
<evidence type="ECO:0000256" key="1">
    <source>
        <dbReference type="SAM" id="Phobius"/>
    </source>
</evidence>
<dbReference type="InterPro" id="IPR045584">
    <property type="entry name" value="Pilin-like"/>
</dbReference>
<name>A0A2H0XFZ9_UNCKA</name>
<dbReference type="SUPFAM" id="SSF54523">
    <property type="entry name" value="Pili subunits"/>
    <property type="match status" value="1"/>
</dbReference>
<keyword evidence="1" id="KW-0812">Transmembrane</keyword>
<dbReference type="AlphaFoldDB" id="A0A2H0XFZ9"/>
<comment type="caution">
    <text evidence="2">The sequence shown here is derived from an EMBL/GenBank/DDBJ whole genome shotgun (WGS) entry which is preliminary data.</text>
</comment>
<protein>
    <submittedName>
        <fullName evidence="2">Uncharacterized protein</fullName>
    </submittedName>
</protein>
<proteinExistence type="predicted"/>
<gene>
    <name evidence="2" type="ORF">COT49_02135</name>
</gene>
<sequence length="181" mass="18910">MIKRVLGFTLVELMVVTALIGIISVIGGDILITVFRAYAKAKMISEIERAGNYAVSFINTEMRGGSGVVLKSGSSCFLGASECLTYTDATGVLSEVGFSIGSCPAKNGTLYVVKSGAISEITNSNLTSGVSVSRINSRPIFSLSSGSGVTYVGMVAQILEPCLSPVIGNAQFDTMVKIRGY</sequence>
<dbReference type="Pfam" id="PF07963">
    <property type="entry name" value="N_methyl"/>
    <property type="match status" value="1"/>
</dbReference>
<dbReference type="InterPro" id="IPR012902">
    <property type="entry name" value="N_methyl_site"/>
</dbReference>
<dbReference type="EMBL" id="PEYT01000019">
    <property type="protein sequence ID" value="PIS23048.1"/>
    <property type="molecule type" value="Genomic_DNA"/>
</dbReference>
<dbReference type="Gene3D" id="3.30.700.10">
    <property type="entry name" value="Glycoprotein, Type 4 Pilin"/>
    <property type="match status" value="1"/>
</dbReference>
<reference evidence="3" key="1">
    <citation type="submission" date="2017-09" db="EMBL/GenBank/DDBJ databases">
        <title>Depth-based differentiation of microbial function through sediment-hosted aquifers and enrichment of novel symbionts in the deep terrestrial subsurface.</title>
        <authorList>
            <person name="Probst A.J."/>
            <person name="Ladd B."/>
            <person name="Jarett J.K."/>
            <person name="Geller-Mcgrath D.E."/>
            <person name="Sieber C.M.K."/>
            <person name="Emerson J.B."/>
            <person name="Anantharaman K."/>
            <person name="Thomas B.C."/>
            <person name="Malmstrom R."/>
            <person name="Stieglmeier M."/>
            <person name="Klingl A."/>
            <person name="Woyke T."/>
            <person name="Ryan C.M."/>
            <person name="Banfield J.F."/>
        </authorList>
    </citation>
    <scope>NUCLEOTIDE SEQUENCE [LARGE SCALE GENOMIC DNA]</scope>
</reference>
<accession>A0A2H0XFZ9</accession>